<feature type="region of interest" description="Disordered" evidence="4">
    <location>
        <begin position="232"/>
        <end position="255"/>
    </location>
</feature>
<dbReference type="InterPro" id="IPR038718">
    <property type="entry name" value="SNF2-like_sf"/>
</dbReference>
<feature type="region of interest" description="Disordered" evidence="4">
    <location>
        <begin position="335"/>
        <end position="357"/>
    </location>
</feature>
<dbReference type="GO" id="GO:0005634">
    <property type="term" value="C:nucleus"/>
    <property type="evidence" value="ECO:0007669"/>
    <property type="project" value="TreeGrafter"/>
</dbReference>
<keyword evidence="1" id="KW-0547">Nucleotide-binding</keyword>
<evidence type="ECO:0000256" key="2">
    <source>
        <dbReference type="ARBA" id="ARBA00022801"/>
    </source>
</evidence>
<gene>
    <name evidence="6" type="ORF">MKZ38_007077</name>
</gene>
<dbReference type="Gene3D" id="3.40.50.300">
    <property type="entry name" value="P-loop containing nucleotide triphosphate hydrolases"/>
    <property type="match status" value="2"/>
</dbReference>
<proteinExistence type="predicted"/>
<dbReference type="GO" id="GO:0006281">
    <property type="term" value="P:DNA repair"/>
    <property type="evidence" value="ECO:0007669"/>
    <property type="project" value="TreeGrafter"/>
</dbReference>
<keyword evidence="7" id="KW-1185">Reference proteome</keyword>
<dbReference type="GO" id="GO:0005524">
    <property type="term" value="F:ATP binding"/>
    <property type="evidence" value="ECO:0007669"/>
    <property type="project" value="UniProtKB-KW"/>
</dbReference>
<feature type="compositionally biased region" description="Polar residues" evidence="4">
    <location>
        <begin position="232"/>
        <end position="249"/>
    </location>
</feature>
<reference evidence="6" key="1">
    <citation type="submission" date="2022-07" db="EMBL/GenBank/DDBJ databases">
        <title>Draft genome sequence of Zalerion maritima ATCC 34329, a (micro)plastics degrading marine fungus.</title>
        <authorList>
            <person name="Paco A."/>
            <person name="Goncalves M.F.M."/>
            <person name="Rocha-Santos T.A.P."/>
            <person name="Alves A."/>
        </authorList>
    </citation>
    <scope>NUCLEOTIDE SEQUENCE</scope>
    <source>
        <strain evidence="6">ATCC 34329</strain>
    </source>
</reference>
<evidence type="ECO:0000313" key="6">
    <source>
        <dbReference type="EMBL" id="KAJ2894936.1"/>
    </source>
</evidence>
<dbReference type="Gene3D" id="3.40.50.10810">
    <property type="entry name" value="Tandem AAA-ATPase domain"/>
    <property type="match status" value="1"/>
</dbReference>
<dbReference type="Proteomes" id="UP001201980">
    <property type="component" value="Unassembled WGS sequence"/>
</dbReference>
<keyword evidence="2" id="KW-0378">Hydrolase</keyword>
<accession>A0AAD5WPF1</accession>
<name>A0AAD5WPF1_9PEZI</name>
<comment type="caution">
    <text evidence="6">The sequence shown here is derived from an EMBL/GenBank/DDBJ whole genome shotgun (WGS) entry which is preliminary data.</text>
</comment>
<evidence type="ECO:0000256" key="3">
    <source>
        <dbReference type="ARBA" id="ARBA00022840"/>
    </source>
</evidence>
<dbReference type="InterPro" id="IPR050628">
    <property type="entry name" value="SNF2_RAD54_helicase_TF"/>
</dbReference>
<evidence type="ECO:0000256" key="4">
    <source>
        <dbReference type="SAM" id="MobiDB-lite"/>
    </source>
</evidence>
<dbReference type="InterPro" id="IPR027417">
    <property type="entry name" value="P-loop_NTPase"/>
</dbReference>
<organism evidence="6 7">
    <name type="scientific">Zalerion maritima</name>
    <dbReference type="NCBI Taxonomy" id="339359"/>
    <lineage>
        <taxon>Eukaryota</taxon>
        <taxon>Fungi</taxon>
        <taxon>Dikarya</taxon>
        <taxon>Ascomycota</taxon>
        <taxon>Pezizomycotina</taxon>
        <taxon>Sordariomycetes</taxon>
        <taxon>Lulworthiomycetidae</taxon>
        <taxon>Lulworthiales</taxon>
        <taxon>Lulworthiaceae</taxon>
        <taxon>Zalerion</taxon>
    </lineage>
</organism>
<dbReference type="GO" id="GO:0008094">
    <property type="term" value="F:ATP-dependent activity, acting on DNA"/>
    <property type="evidence" value="ECO:0007669"/>
    <property type="project" value="TreeGrafter"/>
</dbReference>
<dbReference type="AlphaFoldDB" id="A0AAD5WPF1"/>
<sequence>MALQVVLPHGADAALLALARSLSSVRDLVGLEVTASGECSTAVGIVALVGPRLAAIPRSPRRGRRKVPGLGGRLEDAVIADEVLQNRNEGFEKIGTIQHTHHLADKVARTMGSISALHKWCLTGTPVQTPLEDLGSLVSFLEVPLLKAPSTFRKYICRGEKTGEQEFNNYENLAATSSGNLPPAKLVSIAKFRCKQLESGYRNARAALANAKKDQEVVSKPSNRSIVAPSNVLQQRHQSEQRTIPSGLQASPARRDTQLVATERRGHMRSLQLGDFYFELAARLRVPDPMLSPHMLNLFISNSKRPQRPRDSEVRSMPSLSWERGLARLLDTSTSTFTKGRPTTNKNSSCGARHPDVPEDWSTTNRYTTFSSLVFSFWKATLNILQQALEVAGIKCLRADGDIPCKERDERISQISYSPAGVQGPAHHILSTGAYGIERPHSGKQDSHPGASVENPAVGNQAIGRVLRVDRGRKVTVIRCILKKSVEELVQSRQHHKLLLAKGGFTSGVDTGPGDSDNDPVGLMDTSR</sequence>
<feature type="region of interest" description="Disordered" evidence="4">
    <location>
        <begin position="504"/>
        <end position="528"/>
    </location>
</feature>
<dbReference type="GO" id="GO:0016787">
    <property type="term" value="F:hydrolase activity"/>
    <property type="evidence" value="ECO:0007669"/>
    <property type="project" value="UniProtKB-KW"/>
</dbReference>
<evidence type="ECO:0000313" key="7">
    <source>
        <dbReference type="Proteomes" id="UP001201980"/>
    </source>
</evidence>
<evidence type="ECO:0000256" key="1">
    <source>
        <dbReference type="ARBA" id="ARBA00022741"/>
    </source>
</evidence>
<dbReference type="InterPro" id="IPR000330">
    <property type="entry name" value="SNF2_N"/>
</dbReference>
<evidence type="ECO:0000259" key="5">
    <source>
        <dbReference type="Pfam" id="PF00176"/>
    </source>
</evidence>
<dbReference type="Pfam" id="PF00176">
    <property type="entry name" value="SNF2-rel_dom"/>
    <property type="match status" value="1"/>
</dbReference>
<feature type="domain" description="SNF2 N-terminal" evidence="5">
    <location>
        <begin position="106"/>
        <end position="161"/>
    </location>
</feature>
<feature type="compositionally biased region" description="Polar residues" evidence="4">
    <location>
        <begin position="335"/>
        <end position="350"/>
    </location>
</feature>
<dbReference type="PANTHER" id="PTHR45626">
    <property type="entry name" value="TRANSCRIPTION TERMINATION FACTOR 2-RELATED"/>
    <property type="match status" value="1"/>
</dbReference>
<dbReference type="SUPFAM" id="SSF52540">
    <property type="entry name" value="P-loop containing nucleoside triphosphate hydrolases"/>
    <property type="match status" value="1"/>
</dbReference>
<protein>
    <recommendedName>
        <fullName evidence="5">SNF2 N-terminal domain-containing protein</fullName>
    </recommendedName>
</protein>
<keyword evidence="3" id="KW-0067">ATP-binding</keyword>
<dbReference type="EMBL" id="JAKWBI020000444">
    <property type="protein sequence ID" value="KAJ2894936.1"/>
    <property type="molecule type" value="Genomic_DNA"/>
</dbReference>
<dbReference type="PANTHER" id="PTHR45626:SF52">
    <property type="entry name" value="SINGLE-STRANDED DNA-DEPENDENT ATPASE (EUROFUNG)"/>
    <property type="match status" value="1"/>
</dbReference>